<sequence>MITLPDDVPAARHSLLDATDDFDTERAESLSVVICAYTTRRWFDLCRSVQSVLSQEGPVPELILVIDHCDELYVRACNRYCMDERVTVLANADTRGLSGARNTGVRAAHGDVVAFVDDDARAEPGWTQALMHHYGNRGVAGVGGYADPSWPGDRPRWLPQEFDWVVGCSYVGQPTRVAPVRNPIGCNMSMRRSVLYAVGGFRSEVGRVGSVPVGGEETELCIRIRANEDSNQILFDPDMRVQHHVSPDRTTLRYFVRRCRHEGLSKAVVAELTTASDALSSECTYTLHVLPRAVLREAGSMRRDGLARAAVVLLGLVVTTAGYVQGRTTIRLRTRMT</sequence>
<accession>A0A1H5H098</accession>
<dbReference type="PANTHER" id="PTHR43685">
    <property type="entry name" value="GLYCOSYLTRANSFERASE"/>
    <property type="match status" value="1"/>
</dbReference>
<evidence type="ECO:0000256" key="1">
    <source>
        <dbReference type="SAM" id="Phobius"/>
    </source>
</evidence>
<name>A0A1H5H098_RHOJO</name>
<keyword evidence="3" id="KW-0808">Transferase</keyword>
<keyword evidence="1" id="KW-0812">Transmembrane</keyword>
<dbReference type="GO" id="GO:0016740">
    <property type="term" value="F:transferase activity"/>
    <property type="evidence" value="ECO:0007669"/>
    <property type="project" value="UniProtKB-KW"/>
</dbReference>
<dbReference type="Proteomes" id="UP000183407">
    <property type="component" value="Unassembled WGS sequence"/>
</dbReference>
<proteinExistence type="predicted"/>
<keyword evidence="1" id="KW-1133">Transmembrane helix</keyword>
<protein>
    <submittedName>
        <fullName evidence="3">Glycosyl transferase family 2</fullName>
    </submittedName>
</protein>
<dbReference type="PANTHER" id="PTHR43685:SF2">
    <property type="entry name" value="GLYCOSYLTRANSFERASE 2-LIKE DOMAIN-CONTAINING PROTEIN"/>
    <property type="match status" value="1"/>
</dbReference>
<dbReference type="AlphaFoldDB" id="A0A1H5H098"/>
<evidence type="ECO:0000313" key="3">
    <source>
        <dbReference type="EMBL" id="SEE21396.1"/>
    </source>
</evidence>
<dbReference type="Pfam" id="PF00535">
    <property type="entry name" value="Glycos_transf_2"/>
    <property type="match status" value="1"/>
</dbReference>
<dbReference type="EMBL" id="FNTL01000004">
    <property type="protein sequence ID" value="SEE21396.1"/>
    <property type="molecule type" value="Genomic_DNA"/>
</dbReference>
<feature type="domain" description="Glycosyltransferase 2-like" evidence="2">
    <location>
        <begin position="31"/>
        <end position="197"/>
    </location>
</feature>
<dbReference type="InterPro" id="IPR029044">
    <property type="entry name" value="Nucleotide-diphossugar_trans"/>
</dbReference>
<evidence type="ECO:0000313" key="4">
    <source>
        <dbReference type="Proteomes" id="UP000183407"/>
    </source>
</evidence>
<feature type="transmembrane region" description="Helical" evidence="1">
    <location>
        <begin position="306"/>
        <end position="326"/>
    </location>
</feature>
<dbReference type="CDD" id="cd00761">
    <property type="entry name" value="Glyco_tranf_GTA_type"/>
    <property type="match status" value="1"/>
</dbReference>
<reference evidence="4" key="1">
    <citation type="submission" date="2016-10" db="EMBL/GenBank/DDBJ databases">
        <authorList>
            <person name="Varghese N."/>
        </authorList>
    </citation>
    <scope>NUCLEOTIDE SEQUENCE [LARGE SCALE GENOMIC DNA]</scope>
    <source>
        <strain evidence="4">DSM 44719</strain>
    </source>
</reference>
<dbReference type="InterPro" id="IPR001173">
    <property type="entry name" value="Glyco_trans_2-like"/>
</dbReference>
<keyword evidence="1" id="KW-0472">Membrane</keyword>
<organism evidence="3 4">
    <name type="scientific">Rhodococcus jostii</name>
    <dbReference type="NCBI Taxonomy" id="132919"/>
    <lineage>
        <taxon>Bacteria</taxon>
        <taxon>Bacillati</taxon>
        <taxon>Actinomycetota</taxon>
        <taxon>Actinomycetes</taxon>
        <taxon>Mycobacteriales</taxon>
        <taxon>Nocardiaceae</taxon>
        <taxon>Rhodococcus</taxon>
    </lineage>
</organism>
<gene>
    <name evidence="3" type="ORF">SAMN04490220_7020</name>
</gene>
<dbReference type="SUPFAM" id="SSF53448">
    <property type="entry name" value="Nucleotide-diphospho-sugar transferases"/>
    <property type="match status" value="1"/>
</dbReference>
<dbReference type="InterPro" id="IPR050834">
    <property type="entry name" value="Glycosyltransf_2"/>
</dbReference>
<dbReference type="Gene3D" id="3.90.550.10">
    <property type="entry name" value="Spore Coat Polysaccharide Biosynthesis Protein SpsA, Chain A"/>
    <property type="match status" value="1"/>
</dbReference>
<evidence type="ECO:0000259" key="2">
    <source>
        <dbReference type="Pfam" id="PF00535"/>
    </source>
</evidence>